<dbReference type="GO" id="GO:0006654">
    <property type="term" value="P:phosphatidic acid biosynthetic process"/>
    <property type="evidence" value="ECO:0007669"/>
    <property type="project" value="TreeGrafter"/>
</dbReference>
<evidence type="ECO:0000256" key="1">
    <source>
        <dbReference type="ARBA" id="ARBA00022679"/>
    </source>
</evidence>
<dbReference type="GO" id="GO:0005886">
    <property type="term" value="C:plasma membrane"/>
    <property type="evidence" value="ECO:0007669"/>
    <property type="project" value="TreeGrafter"/>
</dbReference>
<dbReference type="PANTHER" id="PTHR10434">
    <property type="entry name" value="1-ACYL-SN-GLYCEROL-3-PHOSPHATE ACYLTRANSFERASE"/>
    <property type="match status" value="1"/>
</dbReference>
<evidence type="ECO:0000313" key="5">
    <source>
        <dbReference type="Proteomes" id="UP000317893"/>
    </source>
</evidence>
<keyword evidence="1 4" id="KW-0808">Transferase</keyword>
<dbReference type="AlphaFoldDB" id="A0A542E518"/>
<dbReference type="SUPFAM" id="SSF69593">
    <property type="entry name" value="Glycerol-3-phosphate (1)-acyltransferase"/>
    <property type="match status" value="1"/>
</dbReference>
<dbReference type="GO" id="GO:0003841">
    <property type="term" value="F:1-acylglycerol-3-phosphate O-acyltransferase activity"/>
    <property type="evidence" value="ECO:0007669"/>
    <property type="project" value="TreeGrafter"/>
</dbReference>
<dbReference type="EMBL" id="VFMN01000001">
    <property type="protein sequence ID" value="TQJ10442.1"/>
    <property type="molecule type" value="Genomic_DNA"/>
</dbReference>
<gene>
    <name evidence="4" type="ORF">FB458_3565</name>
</gene>
<dbReference type="InterPro" id="IPR002123">
    <property type="entry name" value="Plipid/glycerol_acylTrfase"/>
</dbReference>
<dbReference type="CDD" id="cd07989">
    <property type="entry name" value="LPLAT_AGPAT-like"/>
    <property type="match status" value="1"/>
</dbReference>
<accession>A0A542E518</accession>
<protein>
    <submittedName>
        <fullName evidence="4">1-acyl-sn-glycerol-3-phosphate acyltransferase</fullName>
    </submittedName>
</protein>
<dbReference type="Pfam" id="PF01553">
    <property type="entry name" value="Acyltransferase"/>
    <property type="match status" value="1"/>
</dbReference>
<evidence type="ECO:0000313" key="4">
    <source>
        <dbReference type="EMBL" id="TQJ10442.1"/>
    </source>
</evidence>
<dbReference type="Proteomes" id="UP000317893">
    <property type="component" value="Unassembled WGS sequence"/>
</dbReference>
<feature type="domain" description="Phospholipid/glycerol acyltransferase" evidence="3">
    <location>
        <begin position="37"/>
        <end position="147"/>
    </location>
</feature>
<dbReference type="PANTHER" id="PTHR10434:SF11">
    <property type="entry name" value="1-ACYL-SN-GLYCEROL-3-PHOSPHATE ACYLTRANSFERASE"/>
    <property type="match status" value="1"/>
</dbReference>
<keyword evidence="5" id="KW-1185">Reference proteome</keyword>
<evidence type="ECO:0000259" key="3">
    <source>
        <dbReference type="SMART" id="SM00563"/>
    </source>
</evidence>
<sequence length="222" mass="23573">MPTARQVEGGRRFGRVLLGALWRCEAHHRERVPAGPVVLVANHSGFLDGPLVFSLAPRGVSFLVKQQMFTGPLGRVLRTVGQIPIDRSRGDRSALGVARAVLERGGAVGVFPEGTRGRGDVAQVNQGAAWLALQAGAQVVPVAVLGTRRAGASTGSLPRVRTRVVVDFGEPFDLAPDRALPGRERLRAATERLRDRLAEHVTTASATYGLVLPDDGLVEAGD</sequence>
<evidence type="ECO:0000256" key="2">
    <source>
        <dbReference type="ARBA" id="ARBA00023315"/>
    </source>
</evidence>
<keyword evidence="2 4" id="KW-0012">Acyltransferase</keyword>
<dbReference type="SMART" id="SM00563">
    <property type="entry name" value="PlsC"/>
    <property type="match status" value="1"/>
</dbReference>
<comment type="caution">
    <text evidence="4">The sequence shown here is derived from an EMBL/GenBank/DDBJ whole genome shotgun (WGS) entry which is preliminary data.</text>
</comment>
<dbReference type="RefSeq" id="WP_246061341.1">
    <property type="nucleotide sequence ID" value="NZ_BAAAPR010000012.1"/>
</dbReference>
<proteinExistence type="predicted"/>
<reference evidence="4 5" key="1">
    <citation type="submission" date="2019-06" db="EMBL/GenBank/DDBJ databases">
        <title>Sequencing the genomes of 1000 actinobacteria strains.</title>
        <authorList>
            <person name="Klenk H.-P."/>
        </authorList>
    </citation>
    <scope>NUCLEOTIDE SEQUENCE [LARGE SCALE GENOMIC DNA]</scope>
    <source>
        <strain evidence="4 5">DSM 18607</strain>
    </source>
</reference>
<organism evidence="4 5">
    <name type="scientific">Lapillicoccus jejuensis</name>
    <dbReference type="NCBI Taxonomy" id="402171"/>
    <lineage>
        <taxon>Bacteria</taxon>
        <taxon>Bacillati</taxon>
        <taxon>Actinomycetota</taxon>
        <taxon>Actinomycetes</taxon>
        <taxon>Micrococcales</taxon>
        <taxon>Intrasporangiaceae</taxon>
        <taxon>Lapillicoccus</taxon>
    </lineage>
</organism>
<name>A0A542E518_9MICO</name>